<accession>A0ACA9MU09</accession>
<evidence type="ECO:0000313" key="1">
    <source>
        <dbReference type="EMBL" id="CAG8614091.1"/>
    </source>
</evidence>
<name>A0ACA9MU09_9GLOM</name>
<keyword evidence="2" id="KW-1185">Reference proteome</keyword>
<reference evidence="1" key="1">
    <citation type="submission" date="2021-06" db="EMBL/GenBank/DDBJ databases">
        <authorList>
            <person name="Kallberg Y."/>
            <person name="Tangrot J."/>
            <person name="Rosling A."/>
        </authorList>
    </citation>
    <scope>NUCLEOTIDE SEQUENCE</scope>
    <source>
        <strain evidence="1">CL356</strain>
    </source>
</reference>
<evidence type="ECO:0000313" key="2">
    <source>
        <dbReference type="Proteomes" id="UP000789525"/>
    </source>
</evidence>
<comment type="caution">
    <text evidence="1">The sequence shown here is derived from an EMBL/GenBank/DDBJ whole genome shotgun (WGS) entry which is preliminary data.</text>
</comment>
<gene>
    <name evidence="1" type="ORF">ACOLOM_LOCUS7107</name>
</gene>
<sequence>MAPSKVLRWFGKSKNEEANIEYAKVIPRKPHKISWVKSHETEEREIRYNNLGRVSANYRAEFDLIEWKKHISQIPPSPTKQLQINNHSRNSAANLRRFGLVEPLVNDGMNKRNLLLFSRFEDRRNTAPARLEYVRKIEEPFTIDENKPKKDTNESSGITKKNLQLSSVKCPTCEGPMVDFGYYMQWCSPCQSKIFEEKFGTWTSGNDHIDSLILESQLASESRFNYLEWIPYDRFKDLTYIGSGGFGSVYHALWLDGPCEKWDQEKLQYVRCGQWKVALKSFNNSMNVDFEFFNELGNLLCTENNSGVFISRCHGITQNPKTKNYMLVTQYAKHGNIRTYYQQNFKTFTWKKRLDILYGIAVGLMRLHQNNLMHKNLHSGNVLVHFSKILLGDFGIGYKAENVNSKISDDLDNKNGGTFGVLPFIAPEILRNKPYTKAADIYSFGTIMWELARFEMPFANRAHDVELAIDICCNDLTPEAKYHSNEENEQVIPEIYAKLIRKCWSRNPNERPSAEELYRKLGEWLSKVMFVPGSYISRQFKEADEFESYAETKTHPDAVYTSRFINFNKSLHQQRQRILFTRTDKKKEHDEVKRYMANESKKGEIKAQMVEAERSDVAAEVYEILNYL</sequence>
<protein>
    <submittedName>
        <fullName evidence="1">2451_t:CDS:1</fullName>
    </submittedName>
</protein>
<organism evidence="1 2">
    <name type="scientific">Acaulospora colombiana</name>
    <dbReference type="NCBI Taxonomy" id="27376"/>
    <lineage>
        <taxon>Eukaryota</taxon>
        <taxon>Fungi</taxon>
        <taxon>Fungi incertae sedis</taxon>
        <taxon>Mucoromycota</taxon>
        <taxon>Glomeromycotina</taxon>
        <taxon>Glomeromycetes</taxon>
        <taxon>Diversisporales</taxon>
        <taxon>Acaulosporaceae</taxon>
        <taxon>Acaulospora</taxon>
    </lineage>
</organism>
<dbReference type="EMBL" id="CAJVPT010015802">
    <property type="protein sequence ID" value="CAG8614091.1"/>
    <property type="molecule type" value="Genomic_DNA"/>
</dbReference>
<proteinExistence type="predicted"/>
<dbReference type="Proteomes" id="UP000789525">
    <property type="component" value="Unassembled WGS sequence"/>
</dbReference>